<keyword evidence="12" id="KW-0753">Steroid metabolism</keyword>
<evidence type="ECO:0000256" key="1">
    <source>
        <dbReference type="ARBA" id="ARBA00004477"/>
    </source>
</evidence>
<evidence type="ECO:0000256" key="8">
    <source>
        <dbReference type="ARBA" id="ARBA00023011"/>
    </source>
</evidence>
<reference evidence="14" key="1">
    <citation type="submission" date="2023-02" db="EMBL/GenBank/DDBJ databases">
        <title>Identification and recombinant expression of a fungal hydrolase from Papiliotrema laurentii that hydrolyzes apple cutin and clears colloidal polyester polyurethane.</title>
        <authorList>
            <consortium name="DOE Joint Genome Institute"/>
            <person name="Roman V.A."/>
            <person name="Bojanowski C."/>
            <person name="Crable B.R."/>
            <person name="Wagner D.N."/>
            <person name="Hung C.S."/>
            <person name="Nadeau L.J."/>
            <person name="Schratz L."/>
            <person name="Haridas S."/>
            <person name="Pangilinan J."/>
            <person name="Lipzen A."/>
            <person name="Na H."/>
            <person name="Yan M."/>
            <person name="Ng V."/>
            <person name="Grigoriev I.V."/>
            <person name="Spatafora J.W."/>
            <person name="Barlow D."/>
            <person name="Biffinger J."/>
            <person name="Kelley-Loughnane N."/>
            <person name="Varaljay V.A."/>
            <person name="Crookes-Goodson W.J."/>
        </authorList>
    </citation>
    <scope>NUCLEOTIDE SEQUENCE</scope>
    <source>
        <strain evidence="14">5307AH</strain>
    </source>
</reference>
<evidence type="ECO:0000313" key="14">
    <source>
        <dbReference type="EMBL" id="KAK1927897.1"/>
    </source>
</evidence>
<keyword evidence="9" id="KW-0443">Lipid metabolism</keyword>
<keyword evidence="8" id="KW-0756">Sterol biosynthesis</keyword>
<dbReference type="Proteomes" id="UP001182556">
    <property type="component" value="Unassembled WGS sequence"/>
</dbReference>
<organism evidence="14 15">
    <name type="scientific">Papiliotrema laurentii</name>
    <name type="common">Cryptococcus laurentii</name>
    <dbReference type="NCBI Taxonomy" id="5418"/>
    <lineage>
        <taxon>Eukaryota</taxon>
        <taxon>Fungi</taxon>
        <taxon>Dikarya</taxon>
        <taxon>Basidiomycota</taxon>
        <taxon>Agaricomycotina</taxon>
        <taxon>Tremellomycetes</taxon>
        <taxon>Tremellales</taxon>
        <taxon>Rhynchogastremaceae</taxon>
        <taxon>Papiliotrema</taxon>
    </lineage>
</organism>
<dbReference type="EMBL" id="JAODAN010000001">
    <property type="protein sequence ID" value="KAK1927897.1"/>
    <property type="molecule type" value="Genomic_DNA"/>
</dbReference>
<dbReference type="GO" id="GO:0005789">
    <property type="term" value="C:endoplasmic reticulum membrane"/>
    <property type="evidence" value="ECO:0007669"/>
    <property type="project" value="UniProtKB-SubCell"/>
</dbReference>
<name>A0AAD9FXM8_PAPLA</name>
<keyword evidence="6" id="KW-0752">Steroid biosynthesis</keyword>
<sequence>MSYLPLLPAQGGYLPYFLLLGGTAGLYNTIQNFFTSAQTKELYSGQQQQVSRLTCRLFGLYTGIVSVIRFYAAYNITNQPVYDLALIAHAFALWHFTTEMVAFGSVKVNRASISPFIVATTGIVWMWSQRAFYTGA</sequence>
<evidence type="ECO:0000256" key="6">
    <source>
        <dbReference type="ARBA" id="ARBA00022955"/>
    </source>
</evidence>
<evidence type="ECO:0000256" key="2">
    <source>
        <dbReference type="ARBA" id="ARBA00005377"/>
    </source>
</evidence>
<evidence type="ECO:0000256" key="5">
    <source>
        <dbReference type="ARBA" id="ARBA00022824"/>
    </source>
</evidence>
<dbReference type="PANTHER" id="PTHR15451">
    <property type="entry name" value="ERGOSTEROL BIOSYNTHETIC PROTEIN 28-RELATED"/>
    <property type="match status" value="1"/>
</dbReference>
<keyword evidence="4 13" id="KW-0812">Transmembrane</keyword>
<dbReference type="PANTHER" id="PTHR15451:SF19">
    <property type="entry name" value="ERGOSTEROL BIOSYNTHETIC PROTEIN 28 HOMOLOG"/>
    <property type="match status" value="1"/>
</dbReference>
<feature type="transmembrane region" description="Helical" evidence="13">
    <location>
        <begin position="13"/>
        <end position="34"/>
    </location>
</feature>
<dbReference type="InterPro" id="IPR005352">
    <property type="entry name" value="Erg28"/>
</dbReference>
<dbReference type="GO" id="GO:0016126">
    <property type="term" value="P:sterol biosynthetic process"/>
    <property type="evidence" value="ECO:0007669"/>
    <property type="project" value="UniProtKB-KW"/>
</dbReference>
<evidence type="ECO:0000256" key="9">
    <source>
        <dbReference type="ARBA" id="ARBA00023098"/>
    </source>
</evidence>
<evidence type="ECO:0000256" key="12">
    <source>
        <dbReference type="ARBA" id="ARBA00023221"/>
    </source>
</evidence>
<dbReference type="AlphaFoldDB" id="A0AAD9FXM8"/>
<keyword evidence="3" id="KW-0444">Lipid biosynthesis</keyword>
<feature type="transmembrane region" description="Helical" evidence="13">
    <location>
        <begin position="80"/>
        <end position="96"/>
    </location>
</feature>
<dbReference type="GO" id="GO:0030674">
    <property type="term" value="F:protein-macromolecule adaptor activity"/>
    <property type="evidence" value="ECO:0007669"/>
    <property type="project" value="TreeGrafter"/>
</dbReference>
<evidence type="ECO:0000313" key="15">
    <source>
        <dbReference type="Proteomes" id="UP001182556"/>
    </source>
</evidence>
<evidence type="ECO:0000256" key="3">
    <source>
        <dbReference type="ARBA" id="ARBA00022516"/>
    </source>
</evidence>
<keyword evidence="10 13" id="KW-0472">Membrane</keyword>
<keyword evidence="7 13" id="KW-1133">Transmembrane helix</keyword>
<gene>
    <name evidence="14" type="ORF">DB88DRAFT_507957</name>
</gene>
<feature type="transmembrane region" description="Helical" evidence="13">
    <location>
        <begin position="108"/>
        <end position="127"/>
    </location>
</feature>
<accession>A0AAD9FXM8</accession>
<evidence type="ECO:0000256" key="7">
    <source>
        <dbReference type="ARBA" id="ARBA00022989"/>
    </source>
</evidence>
<comment type="subcellular location">
    <subcellularLocation>
        <location evidence="1">Endoplasmic reticulum membrane</location>
        <topology evidence="1">Multi-pass membrane protein</topology>
    </subcellularLocation>
</comment>
<keyword evidence="5" id="KW-0256">Endoplasmic reticulum</keyword>
<comment type="caution">
    <text evidence="14">The sequence shown here is derived from an EMBL/GenBank/DDBJ whole genome shotgun (WGS) entry which is preliminary data.</text>
</comment>
<keyword evidence="15" id="KW-1185">Reference proteome</keyword>
<comment type="similarity">
    <text evidence="2">Belongs to the ERG28 family.</text>
</comment>
<feature type="transmembrane region" description="Helical" evidence="13">
    <location>
        <begin position="55"/>
        <end position="74"/>
    </location>
</feature>
<evidence type="ECO:0000256" key="10">
    <source>
        <dbReference type="ARBA" id="ARBA00023136"/>
    </source>
</evidence>
<evidence type="ECO:0000256" key="11">
    <source>
        <dbReference type="ARBA" id="ARBA00023166"/>
    </source>
</evidence>
<keyword evidence="11" id="KW-1207">Sterol metabolism</keyword>
<protein>
    <recommendedName>
        <fullName evidence="16">Ergosterol biosynthetic protein 28</fullName>
    </recommendedName>
</protein>
<evidence type="ECO:0008006" key="16">
    <source>
        <dbReference type="Google" id="ProtNLM"/>
    </source>
</evidence>
<dbReference type="Pfam" id="PF03694">
    <property type="entry name" value="Erg28"/>
    <property type="match status" value="1"/>
</dbReference>
<evidence type="ECO:0000256" key="13">
    <source>
        <dbReference type="SAM" id="Phobius"/>
    </source>
</evidence>
<evidence type="ECO:0000256" key="4">
    <source>
        <dbReference type="ARBA" id="ARBA00022692"/>
    </source>
</evidence>
<proteinExistence type="inferred from homology"/>